<keyword evidence="2" id="KW-1185">Reference proteome</keyword>
<proteinExistence type="predicted"/>
<dbReference type="AlphaFoldDB" id="D1ACS2"/>
<sequence length="59" mass="6369">MTAAFPTPLWKGTIRDERMLDRSVSVRCRPADAGGRGHHHRAERECGVAGVGAVLSGRL</sequence>
<organism evidence="1 2">
    <name type="scientific">Thermomonospora curvata (strain ATCC 19995 / DSM 43183 / JCM 3096 / KCTC 9072 / NBRC 15933 / NCIMB 10081 / Henssen B9)</name>
    <dbReference type="NCBI Taxonomy" id="471852"/>
    <lineage>
        <taxon>Bacteria</taxon>
        <taxon>Bacillati</taxon>
        <taxon>Actinomycetota</taxon>
        <taxon>Actinomycetes</taxon>
        <taxon>Streptosporangiales</taxon>
        <taxon>Thermomonosporaceae</taxon>
        <taxon>Thermomonospora</taxon>
    </lineage>
</organism>
<name>D1ACS2_THECD</name>
<gene>
    <name evidence="1" type="ordered locus">Tcur_1838</name>
</gene>
<dbReference type="KEGG" id="tcu:Tcur_1838"/>
<protein>
    <submittedName>
        <fullName evidence="1">Uncharacterized protein</fullName>
    </submittedName>
</protein>
<reference evidence="1 2" key="1">
    <citation type="journal article" date="2011" name="Stand. Genomic Sci.">
        <title>Complete genome sequence of Thermomonospora curvata type strain (B9).</title>
        <authorList>
            <person name="Chertkov O."/>
            <person name="Sikorski J."/>
            <person name="Nolan M."/>
            <person name="Lapidus A."/>
            <person name="Lucas S."/>
            <person name="Del Rio T.G."/>
            <person name="Tice H."/>
            <person name="Cheng J.F."/>
            <person name="Goodwin L."/>
            <person name="Pitluck S."/>
            <person name="Liolios K."/>
            <person name="Ivanova N."/>
            <person name="Mavromatis K."/>
            <person name="Mikhailova N."/>
            <person name="Ovchinnikova G."/>
            <person name="Pati A."/>
            <person name="Chen A."/>
            <person name="Palaniappan K."/>
            <person name="Djao O.D."/>
            <person name="Land M."/>
            <person name="Hauser L."/>
            <person name="Chang Y.J."/>
            <person name="Jeffries C.D."/>
            <person name="Brettin T."/>
            <person name="Han C."/>
            <person name="Detter J.C."/>
            <person name="Rohde M."/>
            <person name="Goker M."/>
            <person name="Woyke T."/>
            <person name="Bristow J."/>
            <person name="Eisen J.A."/>
            <person name="Markowitz V."/>
            <person name="Hugenholtz P."/>
            <person name="Klenk H.P."/>
            <person name="Kyrpides N.C."/>
        </authorList>
    </citation>
    <scope>NUCLEOTIDE SEQUENCE [LARGE SCALE GENOMIC DNA]</scope>
    <source>
        <strain evidence="2">ATCC 19995 / DSM 43183 / JCM 3096 / KCTC 9072 / NBRC 15933 / NCIMB 10081 / Henssen B9</strain>
    </source>
</reference>
<accession>D1ACS2</accession>
<dbReference type="STRING" id="471852.Tcur_1838"/>
<dbReference type="EMBL" id="CP001738">
    <property type="protein sequence ID" value="ACY97411.1"/>
    <property type="molecule type" value="Genomic_DNA"/>
</dbReference>
<evidence type="ECO:0000313" key="2">
    <source>
        <dbReference type="Proteomes" id="UP000001918"/>
    </source>
</evidence>
<dbReference type="Proteomes" id="UP000001918">
    <property type="component" value="Chromosome"/>
</dbReference>
<evidence type="ECO:0000313" key="1">
    <source>
        <dbReference type="EMBL" id="ACY97411.1"/>
    </source>
</evidence>
<dbReference type="HOGENOM" id="CLU_2959341_0_0_11"/>